<gene>
    <name evidence="1" type="ORF">OLEA9_A047790</name>
</gene>
<sequence length="126" mass="13919">MCTVFCRLDQLTVTPPTTIFSPSLLQIIKSQHQNQTKPNQISRLLHTTAILATSTHIKPPTTTAASIFRKLIFKKLGRATLLLMMIASRSVQPPSQHRCTNAQAASDVCCYECWCSVDDDTDAGEV</sequence>
<dbReference type="AlphaFoldDB" id="A0A8S0UIF2"/>
<evidence type="ECO:0000313" key="1">
    <source>
        <dbReference type="EMBL" id="CAA3018633.1"/>
    </source>
</evidence>
<dbReference type="Proteomes" id="UP000594638">
    <property type="component" value="Unassembled WGS sequence"/>
</dbReference>
<dbReference type="Gramene" id="OE9A047790T1">
    <property type="protein sequence ID" value="OE9A047790C1"/>
    <property type="gene ID" value="OE9A047790"/>
</dbReference>
<comment type="caution">
    <text evidence="1">The sequence shown here is derived from an EMBL/GenBank/DDBJ whole genome shotgun (WGS) entry which is preliminary data.</text>
</comment>
<dbReference type="EMBL" id="CACTIH010007885">
    <property type="protein sequence ID" value="CAA3018633.1"/>
    <property type="molecule type" value="Genomic_DNA"/>
</dbReference>
<proteinExistence type="predicted"/>
<accession>A0A8S0UIF2</accession>
<name>A0A8S0UIF2_OLEEU</name>
<keyword evidence="2" id="KW-1185">Reference proteome</keyword>
<organism evidence="1 2">
    <name type="scientific">Olea europaea subsp. europaea</name>
    <dbReference type="NCBI Taxonomy" id="158383"/>
    <lineage>
        <taxon>Eukaryota</taxon>
        <taxon>Viridiplantae</taxon>
        <taxon>Streptophyta</taxon>
        <taxon>Embryophyta</taxon>
        <taxon>Tracheophyta</taxon>
        <taxon>Spermatophyta</taxon>
        <taxon>Magnoliopsida</taxon>
        <taxon>eudicotyledons</taxon>
        <taxon>Gunneridae</taxon>
        <taxon>Pentapetalae</taxon>
        <taxon>asterids</taxon>
        <taxon>lamiids</taxon>
        <taxon>Lamiales</taxon>
        <taxon>Oleaceae</taxon>
        <taxon>Oleeae</taxon>
        <taxon>Olea</taxon>
    </lineage>
</organism>
<protein>
    <submittedName>
        <fullName evidence="1">Uncharacterized protein</fullName>
    </submittedName>
</protein>
<evidence type="ECO:0000313" key="2">
    <source>
        <dbReference type="Proteomes" id="UP000594638"/>
    </source>
</evidence>
<reference evidence="1 2" key="1">
    <citation type="submission" date="2019-12" db="EMBL/GenBank/DDBJ databases">
        <authorList>
            <person name="Alioto T."/>
            <person name="Alioto T."/>
            <person name="Gomez Garrido J."/>
        </authorList>
    </citation>
    <scope>NUCLEOTIDE SEQUENCE [LARGE SCALE GENOMIC DNA]</scope>
</reference>